<keyword evidence="11" id="KW-1185">Reference proteome</keyword>
<dbReference type="InterPro" id="IPR036784">
    <property type="entry name" value="AK/P_DHK_N_sf"/>
</dbReference>
<evidence type="ECO:0000313" key="11">
    <source>
        <dbReference type="Proteomes" id="UP000800041"/>
    </source>
</evidence>
<dbReference type="PANTHER" id="PTHR11947:SF25">
    <property type="entry name" value="[PYRUVATE DEHYDROGENASE (ACETYL-TRANSFERRING)] KINASE 2, MITOCHONDRIAL"/>
    <property type="match status" value="1"/>
</dbReference>
<evidence type="ECO:0000256" key="8">
    <source>
        <dbReference type="SAM" id="MobiDB-lite"/>
    </source>
</evidence>
<protein>
    <recommendedName>
        <fullName evidence="7">Protein-serine/threonine kinase</fullName>
        <ecNumber evidence="7">2.7.11.-</ecNumber>
    </recommendedName>
</protein>
<name>A0A6G1GLU5_9PEZI</name>
<evidence type="ECO:0000256" key="4">
    <source>
        <dbReference type="ARBA" id="ARBA00022777"/>
    </source>
</evidence>
<evidence type="ECO:0000256" key="5">
    <source>
        <dbReference type="ARBA" id="ARBA00022840"/>
    </source>
</evidence>
<dbReference type="GO" id="GO:0010906">
    <property type="term" value="P:regulation of glucose metabolic process"/>
    <property type="evidence" value="ECO:0007669"/>
    <property type="project" value="TreeGrafter"/>
</dbReference>
<feature type="region of interest" description="Disordered" evidence="8">
    <location>
        <begin position="370"/>
        <end position="404"/>
    </location>
</feature>
<evidence type="ECO:0000256" key="2">
    <source>
        <dbReference type="ARBA" id="ARBA00022679"/>
    </source>
</evidence>
<dbReference type="SUPFAM" id="SSF55874">
    <property type="entry name" value="ATPase domain of HSP90 chaperone/DNA topoisomerase II/histidine kinase"/>
    <property type="match status" value="1"/>
</dbReference>
<proteinExistence type="inferred from homology"/>
<dbReference type="SUPFAM" id="SSF69012">
    <property type="entry name" value="alpha-ketoacid dehydrogenase kinase, N-terminal domain"/>
    <property type="match status" value="1"/>
</dbReference>
<dbReference type="GO" id="GO:0005759">
    <property type="term" value="C:mitochondrial matrix"/>
    <property type="evidence" value="ECO:0007669"/>
    <property type="project" value="UniProtKB-SubCell"/>
</dbReference>
<dbReference type="Proteomes" id="UP000800041">
    <property type="component" value="Unassembled WGS sequence"/>
</dbReference>
<keyword evidence="6 7" id="KW-0496">Mitochondrion</keyword>
<evidence type="ECO:0000256" key="3">
    <source>
        <dbReference type="ARBA" id="ARBA00022741"/>
    </source>
</evidence>
<dbReference type="InterPro" id="IPR036890">
    <property type="entry name" value="HATPase_C_sf"/>
</dbReference>
<dbReference type="GO" id="GO:0005524">
    <property type="term" value="F:ATP binding"/>
    <property type="evidence" value="ECO:0007669"/>
    <property type="project" value="UniProtKB-UniRule"/>
</dbReference>
<evidence type="ECO:0000313" key="10">
    <source>
        <dbReference type="EMBL" id="KAF1981727.1"/>
    </source>
</evidence>
<feature type="compositionally biased region" description="Polar residues" evidence="8">
    <location>
        <begin position="378"/>
        <end position="404"/>
    </location>
</feature>
<sequence length="463" mass="52401">MYTRPAALARPLNGRGLFPLFVSRTPKTEPVELHVRQSSSNPSSTPWRPSSVLDEWVRRDARPISLRQLTFFGRTLTEARLLSSANYVRSELPTRIAHRLRDMQTLPYVVVKNPHLSHVYELYYRAFDRFRRVSEIKTVDQNDDFCKMVKETLNEHLTAIPRLVRGILEVQGLMKPEETDKFIITLLRSRISRRVIAEQHLALTETFHSPWHFPDAKPLHDPNADFVGEVFLKCSAREVIERVAEMTRSLLRGAYGPDAMIPEIHMEGHVDAHFPYILSHLEYILGELLRNSIQAVTECAKSTGAKPPPIIVLICETAQHVIIRISDQGGGVPREILPYLWSFSKGTPARRNLRLQHLERVPKMAATMQEVGSGDESIGSSPDTTKYTTTIPRHESSLSTLSSRPPNLSLGIGLPMSRIYAEYWAGNLELHSLEGYGVDAFLQISKLGNKNEQLTTRASMDAV</sequence>
<dbReference type="Gene3D" id="1.20.140.20">
    <property type="entry name" value="Alpha-ketoacid/pyruvate dehydrogenase kinase, N-terminal domain"/>
    <property type="match status" value="1"/>
</dbReference>
<feature type="domain" description="Branched-chain alpha-ketoacid dehydrogenase kinase/Pyruvate dehydrogenase kinase N-terminal" evidence="9">
    <location>
        <begin position="63"/>
        <end position="230"/>
    </location>
</feature>
<evidence type="ECO:0000259" key="9">
    <source>
        <dbReference type="Pfam" id="PF10436"/>
    </source>
</evidence>
<evidence type="ECO:0000256" key="7">
    <source>
        <dbReference type="RuleBase" id="RU366032"/>
    </source>
</evidence>
<keyword evidence="2 7" id="KW-0808">Transferase</keyword>
<dbReference type="Gene3D" id="3.30.565.10">
    <property type="entry name" value="Histidine kinase-like ATPase, C-terminal domain"/>
    <property type="match status" value="1"/>
</dbReference>
<dbReference type="EMBL" id="ML977194">
    <property type="protein sequence ID" value="KAF1981727.1"/>
    <property type="molecule type" value="Genomic_DNA"/>
</dbReference>
<dbReference type="PANTHER" id="PTHR11947">
    <property type="entry name" value="PYRUVATE DEHYDROGENASE KINASE"/>
    <property type="match status" value="1"/>
</dbReference>
<keyword evidence="4 7" id="KW-0418">Kinase</keyword>
<accession>A0A6G1GLU5</accession>
<organism evidence="10 11">
    <name type="scientific">Aulographum hederae CBS 113979</name>
    <dbReference type="NCBI Taxonomy" id="1176131"/>
    <lineage>
        <taxon>Eukaryota</taxon>
        <taxon>Fungi</taxon>
        <taxon>Dikarya</taxon>
        <taxon>Ascomycota</taxon>
        <taxon>Pezizomycotina</taxon>
        <taxon>Dothideomycetes</taxon>
        <taxon>Pleosporomycetidae</taxon>
        <taxon>Aulographales</taxon>
        <taxon>Aulographaceae</taxon>
    </lineage>
</organism>
<dbReference type="OrthoDB" id="407390at2759"/>
<comment type="similarity">
    <text evidence="1 7">Belongs to the PDK/BCKDK protein kinase family.</text>
</comment>
<keyword evidence="3 7" id="KW-0547">Nucleotide-binding</keyword>
<keyword evidence="10" id="KW-0670">Pyruvate</keyword>
<comment type="subcellular location">
    <subcellularLocation>
        <location evidence="7">Mitochondrion matrix</location>
    </subcellularLocation>
</comment>
<reference evidence="10" key="1">
    <citation type="journal article" date="2020" name="Stud. Mycol.">
        <title>101 Dothideomycetes genomes: a test case for predicting lifestyles and emergence of pathogens.</title>
        <authorList>
            <person name="Haridas S."/>
            <person name="Albert R."/>
            <person name="Binder M."/>
            <person name="Bloem J."/>
            <person name="Labutti K."/>
            <person name="Salamov A."/>
            <person name="Andreopoulos B."/>
            <person name="Baker S."/>
            <person name="Barry K."/>
            <person name="Bills G."/>
            <person name="Bluhm B."/>
            <person name="Cannon C."/>
            <person name="Castanera R."/>
            <person name="Culley D."/>
            <person name="Daum C."/>
            <person name="Ezra D."/>
            <person name="Gonzalez J."/>
            <person name="Henrissat B."/>
            <person name="Kuo A."/>
            <person name="Liang C."/>
            <person name="Lipzen A."/>
            <person name="Lutzoni F."/>
            <person name="Magnuson J."/>
            <person name="Mondo S."/>
            <person name="Nolan M."/>
            <person name="Ohm R."/>
            <person name="Pangilinan J."/>
            <person name="Park H.-J."/>
            <person name="Ramirez L."/>
            <person name="Alfaro M."/>
            <person name="Sun H."/>
            <person name="Tritt A."/>
            <person name="Yoshinaga Y."/>
            <person name="Zwiers L.-H."/>
            <person name="Turgeon B."/>
            <person name="Goodwin S."/>
            <person name="Spatafora J."/>
            <person name="Crous P."/>
            <person name="Grigoriev I."/>
        </authorList>
    </citation>
    <scope>NUCLEOTIDE SEQUENCE</scope>
    <source>
        <strain evidence="10">CBS 113979</strain>
    </source>
</reference>
<dbReference type="EC" id="2.7.11.-" evidence="7"/>
<dbReference type="InterPro" id="IPR039028">
    <property type="entry name" value="BCKD/PDK"/>
</dbReference>
<evidence type="ECO:0000256" key="6">
    <source>
        <dbReference type="ARBA" id="ARBA00023128"/>
    </source>
</evidence>
<evidence type="ECO:0000256" key="1">
    <source>
        <dbReference type="ARBA" id="ARBA00006155"/>
    </source>
</evidence>
<dbReference type="AlphaFoldDB" id="A0A6G1GLU5"/>
<dbReference type="Pfam" id="PF10436">
    <property type="entry name" value="BCDHK_Adom3"/>
    <property type="match status" value="1"/>
</dbReference>
<keyword evidence="5 7" id="KW-0067">ATP-binding</keyword>
<dbReference type="GO" id="GO:0004740">
    <property type="term" value="F:pyruvate dehydrogenase (acetyl-transferring) kinase activity"/>
    <property type="evidence" value="ECO:0007669"/>
    <property type="project" value="TreeGrafter"/>
</dbReference>
<gene>
    <name evidence="10" type="ORF">K402DRAFT_408189</name>
</gene>
<dbReference type="InterPro" id="IPR018955">
    <property type="entry name" value="BCDHK/PDK_N"/>
</dbReference>